<dbReference type="Proteomes" id="UP000694865">
    <property type="component" value="Unplaced"/>
</dbReference>
<feature type="region of interest" description="Disordered" evidence="2">
    <location>
        <begin position="362"/>
        <end position="399"/>
    </location>
</feature>
<feature type="coiled-coil region" evidence="1">
    <location>
        <begin position="32"/>
        <end position="74"/>
    </location>
</feature>
<evidence type="ECO:0000313" key="3">
    <source>
        <dbReference type="Proteomes" id="UP000694865"/>
    </source>
</evidence>
<evidence type="ECO:0000313" key="4">
    <source>
        <dbReference type="RefSeq" id="XP_002740124.2"/>
    </source>
</evidence>
<proteinExistence type="predicted"/>
<dbReference type="PANTHER" id="PTHR14817">
    <property type="entry name" value="COILED-COIL DOMAIN-CONTAINING PROTEIN 15"/>
    <property type="match status" value="1"/>
</dbReference>
<accession>A0ABM0GYD9</accession>
<dbReference type="PANTHER" id="PTHR14817:SF2">
    <property type="entry name" value="COILED-COIL DOMAIN-CONTAINING PROTEIN 15"/>
    <property type="match status" value="1"/>
</dbReference>
<sequence length="487" mass="55835">MGDRTVKIAPVGAWVEPVRISVDEQCHAVYAAQIEEERIQRAQQLKEEKLQHFQREVKKRVKKMQKMKKQQQLESSFKAVEMERSIVMQSSHAAERLTPKKNTCVYRDEQQLSIHPSVSMATASSESADDTDDGRVFEEHLNQVHKAISHARKNLASKRLVLDRKHLPGGAWKVASTRDLPLSADHDEVLDTNEAIEAGSVESDEEIPQQELDQSLITDDDEAIARQQQSHDQEEVFQLAGAPPPKVVTFSPSLGHPHQFGGDGEQKESAWSLGQPKVVTFASSNEPDEVLPKLRRRKTHRLCTHASVPEVMPGVLAEENKRQTRSQFSMYRRLFMDIEREQVKENIRKQEHRKKMLKLKQEKELERKREERAAQLSIEPRDPVTGHTEKEALEKSKQEQRYITQTMEKQKKKVQKKREMNRYIDALQAVMKNKIETQNIQLPPLCNCGPTIWDTNPDTCANNCVFYKNPNGYAKALQSVLMSCDVV</sequence>
<dbReference type="RefSeq" id="XP_002740124.2">
    <property type="nucleotide sequence ID" value="XM_002740078.2"/>
</dbReference>
<dbReference type="InterPro" id="IPR037693">
    <property type="entry name" value="CCDC15"/>
</dbReference>
<evidence type="ECO:0000256" key="2">
    <source>
        <dbReference type="SAM" id="MobiDB-lite"/>
    </source>
</evidence>
<gene>
    <name evidence="4" type="primary">LOC100376540</name>
</gene>
<name>A0ABM0GYD9_SACKO</name>
<reference evidence="4" key="1">
    <citation type="submission" date="2025-08" db="UniProtKB">
        <authorList>
            <consortium name="RefSeq"/>
        </authorList>
    </citation>
    <scope>IDENTIFICATION</scope>
    <source>
        <tissue evidence="4">Testes</tissue>
    </source>
</reference>
<protein>
    <submittedName>
        <fullName evidence="4">Coiled-coil domain-containing protein 15-like</fullName>
    </submittedName>
</protein>
<organism evidence="3 4">
    <name type="scientific">Saccoglossus kowalevskii</name>
    <name type="common">Acorn worm</name>
    <dbReference type="NCBI Taxonomy" id="10224"/>
    <lineage>
        <taxon>Eukaryota</taxon>
        <taxon>Metazoa</taxon>
        <taxon>Hemichordata</taxon>
        <taxon>Enteropneusta</taxon>
        <taxon>Harrimaniidae</taxon>
        <taxon>Saccoglossus</taxon>
    </lineage>
</organism>
<evidence type="ECO:0000256" key="1">
    <source>
        <dbReference type="SAM" id="Coils"/>
    </source>
</evidence>
<keyword evidence="1" id="KW-0175">Coiled coil</keyword>
<keyword evidence="3" id="KW-1185">Reference proteome</keyword>
<dbReference type="GeneID" id="100376540"/>